<dbReference type="Gene3D" id="1.10.10.10">
    <property type="entry name" value="Winged helix-like DNA-binding domain superfamily/Winged helix DNA-binding domain"/>
    <property type="match status" value="1"/>
</dbReference>
<evidence type="ECO:0000313" key="1">
    <source>
        <dbReference type="EMBL" id="KKL64789.1"/>
    </source>
</evidence>
<comment type="caution">
    <text evidence="1">The sequence shown here is derived from an EMBL/GenBank/DDBJ whole genome shotgun (WGS) entry which is preliminary data.</text>
</comment>
<accession>A0A0F9DSS9</accession>
<dbReference type="EMBL" id="LAZR01027739">
    <property type="protein sequence ID" value="KKL64789.1"/>
    <property type="molecule type" value="Genomic_DNA"/>
</dbReference>
<protein>
    <recommendedName>
        <fullName evidence="2">Helix-turn-helix domain-containing protein</fullName>
    </recommendedName>
</protein>
<reference evidence="1" key="1">
    <citation type="journal article" date="2015" name="Nature">
        <title>Complex archaea that bridge the gap between prokaryotes and eukaryotes.</title>
        <authorList>
            <person name="Spang A."/>
            <person name="Saw J.H."/>
            <person name="Jorgensen S.L."/>
            <person name="Zaremba-Niedzwiedzka K."/>
            <person name="Martijn J."/>
            <person name="Lind A.E."/>
            <person name="van Eijk R."/>
            <person name="Schleper C."/>
            <person name="Guy L."/>
            <person name="Ettema T.J."/>
        </authorList>
    </citation>
    <scope>NUCLEOTIDE SEQUENCE</scope>
</reference>
<dbReference type="InterPro" id="IPR036388">
    <property type="entry name" value="WH-like_DNA-bd_sf"/>
</dbReference>
<feature type="non-terminal residue" evidence="1">
    <location>
        <position position="100"/>
    </location>
</feature>
<proteinExistence type="predicted"/>
<dbReference type="Pfam" id="PF13730">
    <property type="entry name" value="HTH_36"/>
    <property type="match status" value="1"/>
</dbReference>
<sequence length="100" mass="11468">MKIPINGKPIYEASVTLHEWRWRFTRSPGPPASTTRLVLLVLSIYMDRVGECWPSIGELACACALSERAIGKHIRLAEDGGWIRITRRPRSNYRRNTYLA</sequence>
<dbReference type="AlphaFoldDB" id="A0A0F9DSS9"/>
<name>A0A0F9DSS9_9ZZZZ</name>
<evidence type="ECO:0008006" key="2">
    <source>
        <dbReference type="Google" id="ProtNLM"/>
    </source>
</evidence>
<gene>
    <name evidence="1" type="ORF">LCGC14_2161410</name>
</gene>
<organism evidence="1">
    <name type="scientific">marine sediment metagenome</name>
    <dbReference type="NCBI Taxonomy" id="412755"/>
    <lineage>
        <taxon>unclassified sequences</taxon>
        <taxon>metagenomes</taxon>
        <taxon>ecological metagenomes</taxon>
    </lineage>
</organism>